<keyword evidence="3" id="KW-1185">Reference proteome</keyword>
<reference evidence="2 3" key="1">
    <citation type="submission" date="2016-04" db="EMBL/GenBank/DDBJ databases">
        <title>A degradative enzymes factory behind the ericoid mycorrhizal symbiosis.</title>
        <authorList>
            <consortium name="DOE Joint Genome Institute"/>
            <person name="Martino E."/>
            <person name="Morin E."/>
            <person name="Grelet G."/>
            <person name="Kuo A."/>
            <person name="Kohler A."/>
            <person name="Daghino S."/>
            <person name="Barry K."/>
            <person name="Choi C."/>
            <person name="Cichocki N."/>
            <person name="Clum A."/>
            <person name="Copeland A."/>
            <person name="Hainaut M."/>
            <person name="Haridas S."/>
            <person name="Labutti K."/>
            <person name="Lindquist E."/>
            <person name="Lipzen A."/>
            <person name="Khouja H.-R."/>
            <person name="Murat C."/>
            <person name="Ohm R."/>
            <person name="Olson A."/>
            <person name="Spatafora J."/>
            <person name="Veneault-Fourrey C."/>
            <person name="Henrissat B."/>
            <person name="Grigoriev I."/>
            <person name="Martin F."/>
            <person name="Perotto S."/>
        </authorList>
    </citation>
    <scope>NUCLEOTIDE SEQUENCE [LARGE SCALE GENOMIC DNA]</scope>
    <source>
        <strain evidence="2 3">F</strain>
    </source>
</reference>
<evidence type="ECO:0000313" key="3">
    <source>
        <dbReference type="Proteomes" id="UP000235786"/>
    </source>
</evidence>
<keyword evidence="1" id="KW-1133">Transmembrane helix</keyword>
<feature type="transmembrane region" description="Helical" evidence="1">
    <location>
        <begin position="48"/>
        <end position="67"/>
    </location>
</feature>
<dbReference type="EMBL" id="KZ613956">
    <property type="protein sequence ID" value="PMD33535.1"/>
    <property type="molecule type" value="Genomic_DNA"/>
</dbReference>
<accession>A0A2J6R4W5</accession>
<proteinExistence type="predicted"/>
<dbReference type="Proteomes" id="UP000235786">
    <property type="component" value="Unassembled WGS sequence"/>
</dbReference>
<dbReference type="OrthoDB" id="3797359at2759"/>
<keyword evidence="1" id="KW-0812">Transmembrane</keyword>
<feature type="transmembrane region" description="Helical" evidence="1">
    <location>
        <begin position="74"/>
        <end position="100"/>
    </location>
</feature>
<dbReference type="AlphaFoldDB" id="A0A2J6R4W5"/>
<organism evidence="2 3">
    <name type="scientific">Hyaloscypha variabilis (strain UAMH 11265 / GT02V1 / F)</name>
    <name type="common">Meliniomyces variabilis</name>
    <dbReference type="NCBI Taxonomy" id="1149755"/>
    <lineage>
        <taxon>Eukaryota</taxon>
        <taxon>Fungi</taxon>
        <taxon>Dikarya</taxon>
        <taxon>Ascomycota</taxon>
        <taxon>Pezizomycotina</taxon>
        <taxon>Leotiomycetes</taxon>
        <taxon>Helotiales</taxon>
        <taxon>Hyaloscyphaceae</taxon>
        <taxon>Hyaloscypha</taxon>
        <taxon>Hyaloscypha variabilis</taxon>
    </lineage>
</organism>
<feature type="transmembrane region" description="Helical" evidence="1">
    <location>
        <begin position="142"/>
        <end position="164"/>
    </location>
</feature>
<gene>
    <name evidence="2" type="ORF">L207DRAFT_589900</name>
</gene>
<evidence type="ECO:0000256" key="1">
    <source>
        <dbReference type="SAM" id="Phobius"/>
    </source>
</evidence>
<name>A0A2J6R4W5_HYAVF</name>
<protein>
    <submittedName>
        <fullName evidence="2">Uncharacterized protein</fullName>
    </submittedName>
</protein>
<evidence type="ECO:0000313" key="2">
    <source>
        <dbReference type="EMBL" id="PMD33535.1"/>
    </source>
</evidence>
<sequence>MAPQIKSPAQAPDTDAGHRNYTLTSGTILLILTFALWCYGVIDFHRVLQGNLLTVAITSLLAGTPLFQHPTSTALLLLFHTGFFSSYGYSFVVFACVLSLRRSRKALLWTISGSLRFTARSLWFIFKYFIRFVWSMFEYTAGVILLVFCCSICVFAKLNLFWFLTNDLVEKILPHVWEPIRYLIEYYFRQQGIFLPEIYWETVYELCLCKVLRLVEQIRLHVQPGHSDSQMNIEEHKVTIGVLQGRVSELVKILYWMRIKATQDKDLLEISDDHYATLFRGWGKLTEVGSTARFPVIHNFPDKNDSCDKSPILGCCVHDVEKLLRGTGKLSEQFLKEEMRKWHPDRWVGRGKIQAQAQELFTMMALILEGDVID</sequence>
<feature type="transmembrane region" description="Helical" evidence="1">
    <location>
        <begin position="21"/>
        <end position="42"/>
    </location>
</feature>
<keyword evidence="1" id="KW-0472">Membrane</keyword>